<name>A0A6J7X357_9CAUD</name>
<protein>
    <submittedName>
        <fullName evidence="1">Phge_HK97_gp10, phage protein, HK97 gp10 family</fullName>
    </submittedName>
</protein>
<proteinExistence type="predicted"/>
<dbReference type="EMBL" id="LR798342">
    <property type="protein sequence ID" value="CAB5225355.1"/>
    <property type="molecule type" value="Genomic_DNA"/>
</dbReference>
<reference evidence="1" key="1">
    <citation type="submission" date="2020-05" db="EMBL/GenBank/DDBJ databases">
        <authorList>
            <person name="Chiriac C."/>
            <person name="Salcher M."/>
            <person name="Ghai R."/>
            <person name="Kavagutti S V."/>
        </authorList>
    </citation>
    <scope>NUCLEOTIDE SEQUENCE</scope>
</reference>
<organism evidence="1">
    <name type="scientific">uncultured Caudovirales phage</name>
    <dbReference type="NCBI Taxonomy" id="2100421"/>
    <lineage>
        <taxon>Viruses</taxon>
        <taxon>Duplodnaviria</taxon>
        <taxon>Heunggongvirae</taxon>
        <taxon>Uroviricota</taxon>
        <taxon>Caudoviricetes</taxon>
        <taxon>Peduoviridae</taxon>
        <taxon>Maltschvirus</taxon>
        <taxon>Maltschvirus maltsch</taxon>
    </lineage>
</organism>
<sequence length="194" mass="21377">MKTKTKLYGFSEFDVALSLIDKEFGVNDAAKNVLVPAARNAMKIALAAAKANLYPGHGLDTGQLQRTLSVGARPTKRKDWNSKYVNKGDVVIATVSAKLKKKYVDGVNVGDVSDGRAIFTEYGTKNKNKSIAKPKGMSKRGHEELQREFGTVRQAPRPYLRPALEANREAIVAKLGDEIARILQKYKSTVLTRK</sequence>
<gene>
    <name evidence="1" type="ORF">UFOVP746_5</name>
</gene>
<evidence type="ECO:0000313" key="1">
    <source>
        <dbReference type="EMBL" id="CAB5225355.1"/>
    </source>
</evidence>
<accession>A0A6J7X357</accession>